<evidence type="ECO:0000313" key="2">
    <source>
        <dbReference type="Proteomes" id="UP001215598"/>
    </source>
</evidence>
<proteinExistence type="predicted"/>
<accession>A0AAD7N831</accession>
<name>A0AAD7N831_9AGAR</name>
<protein>
    <submittedName>
        <fullName evidence="1">Uncharacterized protein</fullName>
    </submittedName>
</protein>
<gene>
    <name evidence="1" type="ORF">B0H16DRAFT_1460512</name>
</gene>
<dbReference type="EMBL" id="JARKIB010000064">
    <property type="protein sequence ID" value="KAJ7750802.1"/>
    <property type="molecule type" value="Genomic_DNA"/>
</dbReference>
<organism evidence="1 2">
    <name type="scientific">Mycena metata</name>
    <dbReference type="NCBI Taxonomy" id="1033252"/>
    <lineage>
        <taxon>Eukaryota</taxon>
        <taxon>Fungi</taxon>
        <taxon>Dikarya</taxon>
        <taxon>Basidiomycota</taxon>
        <taxon>Agaricomycotina</taxon>
        <taxon>Agaricomycetes</taxon>
        <taxon>Agaricomycetidae</taxon>
        <taxon>Agaricales</taxon>
        <taxon>Marasmiineae</taxon>
        <taxon>Mycenaceae</taxon>
        <taxon>Mycena</taxon>
    </lineage>
</organism>
<comment type="caution">
    <text evidence="1">The sequence shown here is derived from an EMBL/GenBank/DDBJ whole genome shotgun (WGS) entry which is preliminary data.</text>
</comment>
<evidence type="ECO:0000313" key="1">
    <source>
        <dbReference type="EMBL" id="KAJ7750802.1"/>
    </source>
</evidence>
<dbReference type="Proteomes" id="UP001215598">
    <property type="component" value="Unassembled WGS sequence"/>
</dbReference>
<keyword evidence="2" id="KW-1185">Reference proteome</keyword>
<dbReference type="AlphaFoldDB" id="A0AAD7N831"/>
<reference evidence="1" key="1">
    <citation type="submission" date="2023-03" db="EMBL/GenBank/DDBJ databases">
        <title>Massive genome expansion in bonnet fungi (Mycena s.s.) driven by repeated elements and novel gene families across ecological guilds.</title>
        <authorList>
            <consortium name="Lawrence Berkeley National Laboratory"/>
            <person name="Harder C.B."/>
            <person name="Miyauchi S."/>
            <person name="Viragh M."/>
            <person name="Kuo A."/>
            <person name="Thoen E."/>
            <person name="Andreopoulos B."/>
            <person name="Lu D."/>
            <person name="Skrede I."/>
            <person name="Drula E."/>
            <person name="Henrissat B."/>
            <person name="Morin E."/>
            <person name="Kohler A."/>
            <person name="Barry K."/>
            <person name="LaButti K."/>
            <person name="Morin E."/>
            <person name="Salamov A."/>
            <person name="Lipzen A."/>
            <person name="Mereny Z."/>
            <person name="Hegedus B."/>
            <person name="Baldrian P."/>
            <person name="Stursova M."/>
            <person name="Weitz H."/>
            <person name="Taylor A."/>
            <person name="Grigoriev I.V."/>
            <person name="Nagy L.G."/>
            <person name="Martin F."/>
            <person name="Kauserud H."/>
        </authorList>
    </citation>
    <scope>NUCLEOTIDE SEQUENCE</scope>
    <source>
        <strain evidence="1">CBHHK182m</strain>
    </source>
</reference>
<sequence length="183" mass="19781">MCCFGTFSNNSRYLNRNTQLIRAQLVIERNLQKYYTSGDIASRDHFVDKYGLQASRHIRMSTFLIRAFGAAISCNGFNGFEFIGQTSVDATDFVFLASNLVDSTNSSDTIGANGDLQIPHRMCHDWTTGAILGQLVGIVPTIIAVGVGLGRSVGSVERFEVVTQGGAIHASLLQSQAKGASKL</sequence>